<dbReference type="PANTHER" id="PTHR46466">
    <property type="entry name" value="GLYOXALASE DOMAIN-CONTAINING PROTEIN 4"/>
    <property type="match status" value="1"/>
</dbReference>
<dbReference type="InterPro" id="IPR043193">
    <property type="entry name" value="GLOD4"/>
</dbReference>
<evidence type="ECO:0000313" key="2">
    <source>
        <dbReference type="EMBL" id="VDM96261.1"/>
    </source>
</evidence>
<evidence type="ECO:0000313" key="3">
    <source>
        <dbReference type="Proteomes" id="UP000276776"/>
    </source>
</evidence>
<dbReference type="InterPro" id="IPR029068">
    <property type="entry name" value="Glyas_Bleomycin-R_OHBP_Dase"/>
</dbReference>
<evidence type="ECO:0000313" key="4">
    <source>
        <dbReference type="WBParaSite" id="TCLT_0000103901-mRNA-1"/>
    </source>
</evidence>
<reference evidence="4" key="1">
    <citation type="submission" date="2017-02" db="UniProtKB">
        <authorList>
            <consortium name="WormBaseParasite"/>
        </authorList>
    </citation>
    <scope>IDENTIFICATION</scope>
</reference>
<dbReference type="AlphaFoldDB" id="A0A0N5CLP3"/>
<dbReference type="Gene3D" id="3.10.180.10">
    <property type="entry name" value="2,3-Dihydroxybiphenyl 1,2-Dioxygenase, domain 1"/>
    <property type="match status" value="2"/>
</dbReference>
<dbReference type="EMBL" id="UYYF01000108">
    <property type="protein sequence ID" value="VDM96261.1"/>
    <property type="molecule type" value="Genomic_DNA"/>
</dbReference>
<dbReference type="Proteomes" id="UP000276776">
    <property type="component" value="Unassembled WGS sequence"/>
</dbReference>
<dbReference type="PROSITE" id="PS51819">
    <property type="entry name" value="VOC"/>
    <property type="match status" value="1"/>
</dbReference>
<organism evidence="4">
    <name type="scientific">Thelazia callipaeda</name>
    <name type="common">Oriental eyeworm</name>
    <name type="synonym">Parasitic nematode</name>
    <dbReference type="NCBI Taxonomy" id="103827"/>
    <lineage>
        <taxon>Eukaryota</taxon>
        <taxon>Metazoa</taxon>
        <taxon>Ecdysozoa</taxon>
        <taxon>Nematoda</taxon>
        <taxon>Chromadorea</taxon>
        <taxon>Rhabditida</taxon>
        <taxon>Spirurina</taxon>
        <taxon>Spiruromorpha</taxon>
        <taxon>Thelazioidea</taxon>
        <taxon>Thelaziidae</taxon>
        <taxon>Thelazia</taxon>
    </lineage>
</organism>
<accession>A0A0N5CLP3</accession>
<dbReference type="OMA" id="CDAECNG"/>
<dbReference type="OrthoDB" id="1545884at2759"/>
<dbReference type="STRING" id="103827.A0A0N5CLP3"/>
<evidence type="ECO:0000259" key="1">
    <source>
        <dbReference type="PROSITE" id="PS51819"/>
    </source>
</evidence>
<keyword evidence="3" id="KW-1185">Reference proteome</keyword>
<sequence length="264" mass="30286">MTVRALHYVFKIADRKKSRDFFVNVLKMKVLRHEEFDEGCKALCNGPYDGKWSKTMVGYGSEDNHFVIELTYNYPINSYKLGNDFEGICIRSKDVFENCKVTHVGVVLCSGEMEIEDPDGHRFYISPSADADPIYKVKFNTPDIKATMGTEFFHILSYSSLYLIKSFLKQLVIIKNFLYSLQLEKIQKKMEDENQKILTSLKKLDTPGKASVQVVILADPNGHEICFVGDEAFRELSQTDPNADQILLHSIEKDKSAIYKRHAF</sequence>
<dbReference type="InterPro" id="IPR037523">
    <property type="entry name" value="VOC_core"/>
</dbReference>
<dbReference type="WBParaSite" id="TCLT_0000103901-mRNA-1">
    <property type="protein sequence ID" value="TCLT_0000103901-mRNA-1"/>
    <property type="gene ID" value="TCLT_0000103901"/>
</dbReference>
<proteinExistence type="predicted"/>
<reference evidence="2 3" key="2">
    <citation type="submission" date="2018-11" db="EMBL/GenBank/DDBJ databases">
        <authorList>
            <consortium name="Pathogen Informatics"/>
        </authorList>
    </citation>
    <scope>NUCLEOTIDE SEQUENCE [LARGE SCALE GENOMIC DNA]</scope>
</reference>
<dbReference type="Pfam" id="PF21701">
    <property type="entry name" value="GLOD4_C"/>
    <property type="match status" value="1"/>
</dbReference>
<dbReference type="SUPFAM" id="SSF54593">
    <property type="entry name" value="Glyoxalase/Bleomycin resistance protein/Dihydroxybiphenyl dioxygenase"/>
    <property type="match status" value="1"/>
</dbReference>
<protein>
    <submittedName>
        <fullName evidence="4">VOC domain-containing protein</fullName>
    </submittedName>
</protein>
<name>A0A0N5CLP3_THECL</name>
<dbReference type="PANTHER" id="PTHR46466:SF1">
    <property type="entry name" value="GLYOXALASE DOMAIN-CONTAINING PROTEIN 4"/>
    <property type="match status" value="1"/>
</dbReference>
<feature type="domain" description="VOC" evidence="1">
    <location>
        <begin position="4"/>
        <end position="128"/>
    </location>
</feature>
<gene>
    <name evidence="2" type="ORF">TCLT_LOCUS1040</name>
</gene>